<feature type="non-terminal residue" evidence="2">
    <location>
        <position position="1"/>
    </location>
</feature>
<evidence type="ECO:0000256" key="1">
    <source>
        <dbReference type="SAM" id="MobiDB-lite"/>
    </source>
</evidence>
<feature type="compositionally biased region" description="Basic residues" evidence="1">
    <location>
        <begin position="345"/>
        <end position="357"/>
    </location>
</feature>
<feature type="compositionally biased region" description="Basic and acidic residues" evidence="1">
    <location>
        <begin position="240"/>
        <end position="249"/>
    </location>
</feature>
<sequence length="357" mass="39957">DPSPAPPRSRRPRRRLGRPGRSGARLARGDLRRGRWRRGSARGHELRRRPLGRPALYARAGDHRRAGPDRGHEPRAPGVHDLRRRHQERVDPVYRPGVRGGRGAVRHAAGPGDLRARRQRVDGLPPDEGRRLRPAGAPGIPAGNALRRAAELRAPADGRRAAGRELPRAPALEPPWRRLRDAQRAGLEQQPHRRRGRAGVELDAHAGRPDRGERRVRGPGARHDRLAPGRVRRGPPPGREGADGDDAGRPRLRGHGPGRAGRRRPERLRRPARSPPGGDDRLRPPGRARPRRLAPVPDRQATARRGRRPAGELHARGDVRRARSALGPRHDRPAGPRRVPVPGRDRRRERRRHHDRL</sequence>
<feature type="compositionally biased region" description="Basic residues" evidence="1">
    <location>
        <begin position="250"/>
        <end position="272"/>
    </location>
</feature>
<feature type="compositionally biased region" description="Basic and acidic residues" evidence="1">
    <location>
        <begin position="198"/>
        <end position="227"/>
    </location>
</feature>
<dbReference type="EMBL" id="CADCWC010000306">
    <property type="protein sequence ID" value="CAA9543162.1"/>
    <property type="molecule type" value="Genomic_DNA"/>
</dbReference>
<accession>A0A6J4U996</accession>
<name>A0A6J4U996_9ACTN</name>
<reference evidence="2" key="1">
    <citation type="submission" date="2020-02" db="EMBL/GenBank/DDBJ databases">
        <authorList>
            <person name="Meier V. D."/>
        </authorList>
    </citation>
    <scope>NUCLEOTIDE SEQUENCE</scope>
    <source>
        <strain evidence="2">AVDCRST_MAG79</strain>
    </source>
</reference>
<evidence type="ECO:0000313" key="2">
    <source>
        <dbReference type="EMBL" id="CAA9543162.1"/>
    </source>
</evidence>
<dbReference type="AlphaFoldDB" id="A0A6J4U996"/>
<feature type="non-terminal residue" evidence="2">
    <location>
        <position position="357"/>
    </location>
</feature>
<feature type="region of interest" description="Disordered" evidence="1">
    <location>
        <begin position="1"/>
        <end position="357"/>
    </location>
</feature>
<proteinExistence type="predicted"/>
<feature type="compositionally biased region" description="Basic residues" evidence="1">
    <location>
        <begin position="8"/>
        <end position="18"/>
    </location>
</feature>
<protein>
    <submittedName>
        <fullName evidence="2">Uncharacterized protein</fullName>
    </submittedName>
</protein>
<organism evidence="2">
    <name type="scientific">uncultured Thermoleophilia bacterium</name>
    <dbReference type="NCBI Taxonomy" id="1497501"/>
    <lineage>
        <taxon>Bacteria</taxon>
        <taxon>Bacillati</taxon>
        <taxon>Actinomycetota</taxon>
        <taxon>Thermoleophilia</taxon>
        <taxon>environmental samples</taxon>
    </lineage>
</organism>
<feature type="compositionally biased region" description="Low complexity" evidence="1">
    <location>
        <begin position="134"/>
        <end position="147"/>
    </location>
</feature>
<feature type="compositionally biased region" description="Basic and acidic residues" evidence="1">
    <location>
        <begin position="148"/>
        <end position="167"/>
    </location>
</feature>
<gene>
    <name evidence="2" type="ORF">AVDCRST_MAG79-2045</name>
</gene>
<feature type="compositionally biased region" description="Basic and acidic residues" evidence="1">
    <location>
        <begin position="114"/>
        <end position="131"/>
    </location>
</feature>
<feature type="compositionally biased region" description="Basic residues" evidence="1">
    <location>
        <begin position="34"/>
        <end position="51"/>
    </location>
</feature>
<feature type="compositionally biased region" description="Basic and acidic residues" evidence="1">
    <location>
        <begin position="60"/>
        <end position="81"/>
    </location>
</feature>
<feature type="compositionally biased region" description="Basic and acidic residues" evidence="1">
    <location>
        <begin position="309"/>
        <end position="321"/>
    </location>
</feature>